<sequence>MTFTVGGLSVINAIADAYSENLPVICIELRCFQTVTCYQAVVNNLEEAHEQIDKAVSTALGESKPVYISISVTWHTSPDVQQKTDSIFYFRQVSPSGFSLLRSV</sequence>
<name>A0ACB9S9I8_9MYRT</name>
<dbReference type="Proteomes" id="UP001057402">
    <property type="component" value="Chromosome 1"/>
</dbReference>
<reference evidence="2" key="1">
    <citation type="journal article" date="2023" name="Front. Plant Sci.">
        <title>Chromosomal-level genome assembly of Melastoma candidum provides insights into trichome evolution.</title>
        <authorList>
            <person name="Zhong Y."/>
            <person name="Wu W."/>
            <person name="Sun C."/>
            <person name="Zou P."/>
            <person name="Liu Y."/>
            <person name="Dai S."/>
            <person name="Zhou R."/>
        </authorList>
    </citation>
    <scope>NUCLEOTIDE SEQUENCE [LARGE SCALE GENOMIC DNA]</scope>
</reference>
<evidence type="ECO:0000313" key="1">
    <source>
        <dbReference type="EMBL" id="KAI4388111.1"/>
    </source>
</evidence>
<keyword evidence="2" id="KW-1185">Reference proteome</keyword>
<comment type="caution">
    <text evidence="1">The sequence shown here is derived from an EMBL/GenBank/DDBJ whole genome shotgun (WGS) entry which is preliminary data.</text>
</comment>
<evidence type="ECO:0000313" key="2">
    <source>
        <dbReference type="Proteomes" id="UP001057402"/>
    </source>
</evidence>
<dbReference type="EMBL" id="CM042880">
    <property type="protein sequence ID" value="KAI4388111.1"/>
    <property type="molecule type" value="Genomic_DNA"/>
</dbReference>
<protein>
    <submittedName>
        <fullName evidence="1">Uncharacterized protein</fullName>
    </submittedName>
</protein>
<organism evidence="1 2">
    <name type="scientific">Melastoma candidum</name>
    <dbReference type="NCBI Taxonomy" id="119954"/>
    <lineage>
        <taxon>Eukaryota</taxon>
        <taxon>Viridiplantae</taxon>
        <taxon>Streptophyta</taxon>
        <taxon>Embryophyta</taxon>
        <taxon>Tracheophyta</taxon>
        <taxon>Spermatophyta</taxon>
        <taxon>Magnoliopsida</taxon>
        <taxon>eudicotyledons</taxon>
        <taxon>Gunneridae</taxon>
        <taxon>Pentapetalae</taxon>
        <taxon>rosids</taxon>
        <taxon>malvids</taxon>
        <taxon>Myrtales</taxon>
        <taxon>Melastomataceae</taxon>
        <taxon>Melastomatoideae</taxon>
        <taxon>Melastomateae</taxon>
        <taxon>Melastoma</taxon>
    </lineage>
</organism>
<proteinExistence type="predicted"/>
<accession>A0ACB9S9I8</accession>
<gene>
    <name evidence="1" type="ORF">MLD38_000472</name>
</gene>